<dbReference type="InterPro" id="IPR025887">
    <property type="entry name" value="Glyco_hydro_31_N_dom"/>
</dbReference>
<evidence type="ECO:0000259" key="3">
    <source>
        <dbReference type="Pfam" id="PF01055"/>
    </source>
</evidence>
<protein>
    <submittedName>
        <fullName evidence="6">Alpha-xylosidase</fullName>
    </submittedName>
</protein>
<sequence length="800" mass="91221">MLDSLASPTLYGMFKRKDRIEMTNMSRLLNQPPNMGLPFETTDDTYYFPERVEHYDPDNRTGTIRWNRYLRKPRLSFNQIDFPFAESQAWEFPEEYEKSPVSVFEIDFVTERTLRLRIGSRHMHLPPAKSTLMLSDEGGNTSPVWHTERREDSVVHSSEHGSVTVQFSPWEIIVKDKVGRVLTETRGYSDISSLLNTNGLPFCYTRSSIDMENRFAASFSLQADEKLYGTGESFTRLDKRGQRIDLFTTDALSVQTPRMYKPIPFYLSSRGYGMFVHASSPLSFDFGASYDDTLSIFTGEEELDLFIFLGSPKEVLSEYTRLTGRSPLPPLWSFGLWMSRITYSSETEVREVAAKLADNRIPCDVIHLDTGWFEKDWRCNYQFSEKRFDDPARMISDLKEQGYRISLWQLPYFTPTNPLFAEIVDQGLAVTTADGKLPTDDAILDFSNPDTIKWYKKKLAGLLEMGVGAIKVDFGEAAPMNGVYASGKTGFHEHNLYPLRYNRAASEATLETNNESIIWARSAWAGSQRYPIHWGGDAENTDNAMASTLRGGLSLGLSGFSFWSHDIGGFVKSSPENLYRRWLPFGMLTSHSRCHGLPPKEPWAYGEAFMAMFRETVNLKYSLMPYVYTQAKLSADAGHPMLRPLFLEYPEDPGCWLVEDEYLFGSNLLVAPFFEEAAERRVYLPPGEWVDYQSGMRYAGGTWHDIAAGDLPVVLLVRSGAILVHMNPALSTAFLDWSELRFVAFAAEEDEQQERSVNLFEPLEQRMYQVRVRGGAICDIRSDSESIQVDSKSGWRAQIF</sequence>
<evidence type="ECO:0000256" key="2">
    <source>
        <dbReference type="RuleBase" id="RU361185"/>
    </source>
</evidence>
<feature type="domain" description="Glycosyl hydrolase family 31 C-terminal" evidence="5">
    <location>
        <begin position="638"/>
        <end position="723"/>
    </location>
</feature>
<dbReference type="Gene3D" id="2.60.40.1180">
    <property type="entry name" value="Golgi alpha-mannosidase II"/>
    <property type="match status" value="1"/>
</dbReference>
<dbReference type="CDD" id="cd14752">
    <property type="entry name" value="GH31_N"/>
    <property type="match status" value="1"/>
</dbReference>
<dbReference type="AlphaFoldDB" id="A0A494XX12"/>
<evidence type="ECO:0000313" key="7">
    <source>
        <dbReference type="Proteomes" id="UP000282076"/>
    </source>
</evidence>
<dbReference type="Pfam" id="PF21365">
    <property type="entry name" value="Glyco_hydro_31_3rd"/>
    <property type="match status" value="1"/>
</dbReference>
<dbReference type="InterPro" id="IPR013780">
    <property type="entry name" value="Glyco_hydro_b"/>
</dbReference>
<dbReference type="PANTHER" id="PTHR22762:SF144">
    <property type="entry name" value="ALPHA-XYLOSIDASE"/>
    <property type="match status" value="1"/>
</dbReference>
<dbReference type="SUPFAM" id="SSF74650">
    <property type="entry name" value="Galactose mutarotase-like"/>
    <property type="match status" value="1"/>
</dbReference>
<comment type="similarity">
    <text evidence="1 2">Belongs to the glycosyl hydrolase 31 family.</text>
</comment>
<dbReference type="InterPro" id="IPR011013">
    <property type="entry name" value="Gal_mutarotase_sf_dom"/>
</dbReference>
<dbReference type="InterPro" id="IPR017853">
    <property type="entry name" value="GH"/>
</dbReference>
<dbReference type="GO" id="GO:0004553">
    <property type="term" value="F:hydrolase activity, hydrolyzing O-glycosyl compounds"/>
    <property type="evidence" value="ECO:0007669"/>
    <property type="project" value="InterPro"/>
</dbReference>
<dbReference type="Gene3D" id="2.60.40.1760">
    <property type="entry name" value="glycosyl hydrolase (family 31)"/>
    <property type="match status" value="1"/>
</dbReference>
<dbReference type="Gene3D" id="3.20.20.80">
    <property type="entry name" value="Glycosidases"/>
    <property type="match status" value="1"/>
</dbReference>
<proteinExistence type="inferred from homology"/>
<evidence type="ECO:0000256" key="1">
    <source>
        <dbReference type="ARBA" id="ARBA00007806"/>
    </source>
</evidence>
<feature type="domain" description="Glycoside hydrolase family 31 TIM barrel" evidence="3">
    <location>
        <begin position="327"/>
        <end position="630"/>
    </location>
</feature>
<keyword evidence="2" id="KW-0378">Hydrolase</keyword>
<dbReference type="GO" id="GO:0030246">
    <property type="term" value="F:carbohydrate binding"/>
    <property type="evidence" value="ECO:0007669"/>
    <property type="project" value="InterPro"/>
</dbReference>
<dbReference type="GO" id="GO:0005975">
    <property type="term" value="P:carbohydrate metabolic process"/>
    <property type="evidence" value="ECO:0007669"/>
    <property type="project" value="InterPro"/>
</dbReference>
<dbReference type="SUPFAM" id="SSF51011">
    <property type="entry name" value="Glycosyl hydrolase domain"/>
    <property type="match status" value="1"/>
</dbReference>
<feature type="domain" description="Glycoside hydrolase family 31 N-terminal" evidence="4">
    <location>
        <begin position="104"/>
        <end position="285"/>
    </location>
</feature>
<dbReference type="InterPro" id="IPR048395">
    <property type="entry name" value="Glyco_hydro_31_C"/>
</dbReference>
<evidence type="ECO:0000259" key="5">
    <source>
        <dbReference type="Pfam" id="PF21365"/>
    </source>
</evidence>
<gene>
    <name evidence="6" type="ORF">D7Z26_13940</name>
</gene>
<evidence type="ECO:0000259" key="4">
    <source>
        <dbReference type="Pfam" id="PF13802"/>
    </source>
</evidence>
<dbReference type="Proteomes" id="UP000282076">
    <property type="component" value="Unassembled WGS sequence"/>
</dbReference>
<evidence type="ECO:0000313" key="6">
    <source>
        <dbReference type="EMBL" id="RKP54445.1"/>
    </source>
</evidence>
<dbReference type="CDD" id="cd06593">
    <property type="entry name" value="GH31_xylosidase_YicI"/>
    <property type="match status" value="1"/>
</dbReference>
<dbReference type="PANTHER" id="PTHR22762">
    <property type="entry name" value="ALPHA-GLUCOSIDASE"/>
    <property type="match status" value="1"/>
</dbReference>
<dbReference type="EMBL" id="RBZM01000005">
    <property type="protein sequence ID" value="RKP54445.1"/>
    <property type="molecule type" value="Genomic_DNA"/>
</dbReference>
<keyword evidence="7" id="KW-1185">Reference proteome</keyword>
<dbReference type="Pfam" id="PF01055">
    <property type="entry name" value="Glyco_hydro_31_2nd"/>
    <property type="match status" value="1"/>
</dbReference>
<name>A0A494XX12_9BACL</name>
<keyword evidence="2" id="KW-0326">Glycosidase</keyword>
<accession>A0A494XX12</accession>
<dbReference type="SUPFAM" id="SSF51445">
    <property type="entry name" value="(Trans)glycosidases"/>
    <property type="match status" value="1"/>
</dbReference>
<reference evidence="6 7" key="1">
    <citation type="submission" date="2018-10" db="EMBL/GenBank/DDBJ databases">
        <title>Cohnella sp. M2MS4P-1, whole genome shotgun sequence.</title>
        <authorList>
            <person name="Tuo L."/>
        </authorList>
    </citation>
    <scope>NUCLEOTIDE SEQUENCE [LARGE SCALE GENOMIC DNA]</scope>
    <source>
        <strain evidence="6 7">M2MS4P-1</strain>
    </source>
</reference>
<organism evidence="6 7">
    <name type="scientific">Cohnella endophytica</name>
    <dbReference type="NCBI Taxonomy" id="2419778"/>
    <lineage>
        <taxon>Bacteria</taxon>
        <taxon>Bacillati</taxon>
        <taxon>Bacillota</taxon>
        <taxon>Bacilli</taxon>
        <taxon>Bacillales</taxon>
        <taxon>Paenibacillaceae</taxon>
        <taxon>Cohnella</taxon>
    </lineage>
</organism>
<dbReference type="InterPro" id="IPR000322">
    <property type="entry name" value="Glyco_hydro_31_TIM"/>
</dbReference>
<comment type="caution">
    <text evidence="6">The sequence shown here is derived from an EMBL/GenBank/DDBJ whole genome shotgun (WGS) entry which is preliminary data.</text>
</comment>
<dbReference type="Pfam" id="PF13802">
    <property type="entry name" value="Gal_mutarotas_2"/>
    <property type="match status" value="1"/>
</dbReference>